<accession>A0ACB8Z9F9</accession>
<organism evidence="1 2">
    <name type="scientific">Smallanthus sonchifolius</name>
    <dbReference type="NCBI Taxonomy" id="185202"/>
    <lineage>
        <taxon>Eukaryota</taxon>
        <taxon>Viridiplantae</taxon>
        <taxon>Streptophyta</taxon>
        <taxon>Embryophyta</taxon>
        <taxon>Tracheophyta</taxon>
        <taxon>Spermatophyta</taxon>
        <taxon>Magnoliopsida</taxon>
        <taxon>eudicotyledons</taxon>
        <taxon>Gunneridae</taxon>
        <taxon>Pentapetalae</taxon>
        <taxon>asterids</taxon>
        <taxon>campanulids</taxon>
        <taxon>Asterales</taxon>
        <taxon>Asteraceae</taxon>
        <taxon>Asteroideae</taxon>
        <taxon>Heliantheae alliance</taxon>
        <taxon>Millerieae</taxon>
        <taxon>Smallanthus</taxon>
    </lineage>
</organism>
<dbReference type="EMBL" id="CM042043">
    <property type="protein sequence ID" value="KAI3694340.1"/>
    <property type="molecule type" value="Genomic_DNA"/>
</dbReference>
<keyword evidence="2" id="KW-1185">Reference proteome</keyword>
<reference evidence="1 2" key="2">
    <citation type="journal article" date="2022" name="Mol. Ecol. Resour.">
        <title>The genomes of chicory, endive, great burdock and yacon provide insights into Asteraceae paleo-polyploidization history and plant inulin production.</title>
        <authorList>
            <person name="Fan W."/>
            <person name="Wang S."/>
            <person name="Wang H."/>
            <person name="Wang A."/>
            <person name="Jiang F."/>
            <person name="Liu H."/>
            <person name="Zhao H."/>
            <person name="Xu D."/>
            <person name="Zhang Y."/>
        </authorList>
    </citation>
    <scope>NUCLEOTIDE SEQUENCE [LARGE SCALE GENOMIC DNA]</scope>
    <source>
        <strain evidence="2">cv. Yunnan</strain>
        <tissue evidence="1">Leaves</tissue>
    </source>
</reference>
<comment type="caution">
    <text evidence="1">The sequence shown here is derived from an EMBL/GenBank/DDBJ whole genome shotgun (WGS) entry which is preliminary data.</text>
</comment>
<proteinExistence type="predicted"/>
<name>A0ACB8Z9F9_9ASTR</name>
<protein>
    <submittedName>
        <fullName evidence="1">Uncharacterized protein</fullName>
    </submittedName>
</protein>
<evidence type="ECO:0000313" key="2">
    <source>
        <dbReference type="Proteomes" id="UP001056120"/>
    </source>
</evidence>
<gene>
    <name evidence="1" type="ORF">L1987_77304</name>
</gene>
<dbReference type="Proteomes" id="UP001056120">
    <property type="component" value="Linkage Group LG26"/>
</dbReference>
<evidence type="ECO:0000313" key="1">
    <source>
        <dbReference type="EMBL" id="KAI3694340.1"/>
    </source>
</evidence>
<reference evidence="2" key="1">
    <citation type="journal article" date="2022" name="Mol. Ecol. Resour.">
        <title>The genomes of chicory, endive, great burdock and yacon provide insights into Asteraceae palaeo-polyploidization history and plant inulin production.</title>
        <authorList>
            <person name="Fan W."/>
            <person name="Wang S."/>
            <person name="Wang H."/>
            <person name="Wang A."/>
            <person name="Jiang F."/>
            <person name="Liu H."/>
            <person name="Zhao H."/>
            <person name="Xu D."/>
            <person name="Zhang Y."/>
        </authorList>
    </citation>
    <scope>NUCLEOTIDE SEQUENCE [LARGE SCALE GENOMIC DNA]</scope>
    <source>
        <strain evidence="2">cv. Yunnan</strain>
    </source>
</reference>
<sequence length="162" mass="17897">MFILARPSSFIIITHTSRLCNKMSNLGRLTTVDMDSRLVSEQNTYADIEAAYRSLKVTYGVKEDVILYGDVLITAANSVQVLPKILIGGSFSQTTTRNVGLREELLLHSTSQLGSNWEFNSHEYNAIMANGAAVFSSNSSVFTNAHFCLNCRIIKLTNSHTS</sequence>